<sequence length="141" mass="15831">MSANKGKKPKIARTSANKRNTSEGFTLSHAFFEQQRWFMGKEVFCAPFRGGRVFRRWSSDEENENEGIEERGIENENAIEIPLNNGAGAKAVANHSSQIARNEVEASYNLNAQINSIGMHLEEMVLTNDGHLTSLERIDSF</sequence>
<name>A5C051_VITVI</name>
<protein>
    <submittedName>
        <fullName evidence="1">Uncharacterized protein</fullName>
    </submittedName>
</protein>
<organism evidence="1">
    <name type="scientific">Vitis vinifera</name>
    <name type="common">Grape</name>
    <dbReference type="NCBI Taxonomy" id="29760"/>
    <lineage>
        <taxon>Eukaryota</taxon>
        <taxon>Viridiplantae</taxon>
        <taxon>Streptophyta</taxon>
        <taxon>Embryophyta</taxon>
        <taxon>Tracheophyta</taxon>
        <taxon>Spermatophyta</taxon>
        <taxon>Magnoliopsida</taxon>
        <taxon>eudicotyledons</taxon>
        <taxon>Gunneridae</taxon>
        <taxon>Pentapetalae</taxon>
        <taxon>rosids</taxon>
        <taxon>Vitales</taxon>
        <taxon>Vitaceae</taxon>
        <taxon>Viteae</taxon>
        <taxon>Vitis</taxon>
    </lineage>
</organism>
<evidence type="ECO:0000313" key="1">
    <source>
        <dbReference type="EMBL" id="CAN61958.1"/>
    </source>
</evidence>
<dbReference type="EMBL" id="AM477421">
    <property type="protein sequence ID" value="CAN61958.1"/>
    <property type="molecule type" value="Genomic_DNA"/>
</dbReference>
<reference evidence="1" key="1">
    <citation type="journal article" date="2007" name="PLoS ONE">
        <title>The first genome sequence of an elite grapevine cultivar (Pinot noir Vitis vinifera L.): coping with a highly heterozygous genome.</title>
        <authorList>
            <person name="Velasco R."/>
            <person name="Zharkikh A."/>
            <person name="Troggio M."/>
            <person name="Cartwright D.A."/>
            <person name="Cestaro A."/>
            <person name="Pruss D."/>
            <person name="Pindo M."/>
            <person name="FitzGerald L.M."/>
            <person name="Vezzulli S."/>
            <person name="Reid J."/>
            <person name="Malacarne G."/>
            <person name="Iliev D."/>
            <person name="Coppola G."/>
            <person name="Wardell B."/>
            <person name="Micheletti D."/>
            <person name="Macalma T."/>
            <person name="Facci M."/>
            <person name="Mitchell J.T."/>
            <person name="Perazzolli M."/>
            <person name="Eldredge G."/>
            <person name="Gatto P."/>
            <person name="Oyzerski R."/>
            <person name="Moretto M."/>
            <person name="Gutin N."/>
            <person name="Stefanini M."/>
            <person name="Chen Y."/>
            <person name="Segala C."/>
            <person name="Davenport C."/>
            <person name="Dematte L."/>
            <person name="Mraz A."/>
            <person name="Battilana J."/>
            <person name="Stormo K."/>
            <person name="Costa F."/>
            <person name="Tao Q."/>
            <person name="Si-Ammour A."/>
            <person name="Harkins T."/>
            <person name="Lackey A."/>
            <person name="Perbost C."/>
            <person name="Taillon B."/>
            <person name="Stella A."/>
            <person name="Solovyev V."/>
            <person name="Fawcett J.A."/>
            <person name="Sterck L."/>
            <person name="Vandepoele K."/>
            <person name="Grando S.M."/>
            <person name="Toppo S."/>
            <person name="Moser C."/>
            <person name="Lanchbury J."/>
            <person name="Bogden R."/>
            <person name="Skolnick M."/>
            <person name="Sgaramella V."/>
            <person name="Bhatnagar S.K."/>
            <person name="Fontana P."/>
            <person name="Gutin A."/>
            <person name="Van de Peer Y."/>
            <person name="Salamini F."/>
            <person name="Viola R."/>
        </authorList>
    </citation>
    <scope>NUCLEOTIDE SEQUENCE</scope>
</reference>
<proteinExistence type="predicted"/>
<accession>A5C051</accession>
<dbReference type="AlphaFoldDB" id="A5C051"/>
<gene>
    <name evidence="1" type="ORF">VITISV_041047</name>
</gene>